<dbReference type="InParanoid" id="D2HT20"/>
<dbReference type="EMBL" id="GL193319">
    <property type="protein sequence ID" value="EFB18808.1"/>
    <property type="molecule type" value="Genomic_DNA"/>
</dbReference>
<keyword evidence="4" id="KW-0862">Zinc</keyword>
<dbReference type="GO" id="GO:0030100">
    <property type="term" value="P:regulation of endocytosis"/>
    <property type="evidence" value="ECO:0007669"/>
    <property type="project" value="TreeGrafter"/>
</dbReference>
<name>D2HT20_AILME</name>
<dbReference type="GO" id="GO:0008270">
    <property type="term" value="F:zinc ion binding"/>
    <property type="evidence" value="ECO:0007669"/>
    <property type="project" value="UniProtKB-KW"/>
</dbReference>
<reference evidence="6" key="1">
    <citation type="journal article" date="2010" name="Nature">
        <title>The sequence and de novo assembly of the giant panda genome.</title>
        <authorList>
            <person name="Li R."/>
            <person name="Fan W."/>
            <person name="Tian G."/>
            <person name="Zhu H."/>
            <person name="He L."/>
            <person name="Cai J."/>
            <person name="Huang Q."/>
            <person name="Cai Q."/>
            <person name="Li B."/>
            <person name="Bai Y."/>
            <person name="Zhang Z."/>
            <person name="Zhang Y."/>
            <person name="Wang W."/>
            <person name="Li J."/>
            <person name="Wei F."/>
            <person name="Li H."/>
            <person name="Jian M."/>
            <person name="Li J."/>
            <person name="Zhang Z."/>
            <person name="Nielsen R."/>
            <person name="Li D."/>
            <person name="Gu W."/>
            <person name="Yang Z."/>
            <person name="Xuan Z."/>
            <person name="Ryder O.A."/>
            <person name="Leung F.C."/>
            <person name="Zhou Y."/>
            <person name="Cao J."/>
            <person name="Sun X."/>
            <person name="Fu Y."/>
            <person name="Fang X."/>
            <person name="Guo X."/>
            <person name="Wang B."/>
            <person name="Hou R."/>
            <person name="Shen F."/>
            <person name="Mu B."/>
            <person name="Ni P."/>
            <person name="Lin R."/>
            <person name="Qian W."/>
            <person name="Wang G."/>
            <person name="Yu C."/>
            <person name="Nie W."/>
            <person name="Wang J."/>
            <person name="Wu Z."/>
            <person name="Liang H."/>
            <person name="Min J."/>
            <person name="Wu Q."/>
            <person name="Cheng S."/>
            <person name="Ruan J."/>
            <person name="Wang M."/>
            <person name="Shi Z."/>
            <person name="Wen M."/>
            <person name="Liu B."/>
            <person name="Ren X."/>
            <person name="Zheng H."/>
            <person name="Dong D."/>
            <person name="Cook K."/>
            <person name="Shan G."/>
            <person name="Zhang H."/>
            <person name="Kosiol C."/>
            <person name="Xie X."/>
            <person name="Lu Z."/>
            <person name="Zheng H."/>
            <person name="Li Y."/>
            <person name="Steiner C.C."/>
            <person name="Lam T.T."/>
            <person name="Lin S."/>
            <person name="Zhang Q."/>
            <person name="Li G."/>
            <person name="Tian J."/>
            <person name="Gong T."/>
            <person name="Liu H."/>
            <person name="Zhang D."/>
            <person name="Fang L."/>
            <person name="Ye C."/>
            <person name="Zhang J."/>
            <person name="Hu W."/>
            <person name="Xu A."/>
            <person name="Ren Y."/>
            <person name="Zhang G."/>
            <person name="Bruford M.W."/>
            <person name="Li Q."/>
            <person name="Ma L."/>
            <person name="Guo Y."/>
            <person name="An N."/>
            <person name="Hu Y."/>
            <person name="Zheng Y."/>
            <person name="Shi Y."/>
            <person name="Li Z."/>
            <person name="Liu Q."/>
            <person name="Chen Y."/>
            <person name="Zhao J."/>
            <person name="Qu N."/>
            <person name="Zhao S."/>
            <person name="Tian F."/>
            <person name="Wang X."/>
            <person name="Wang H."/>
            <person name="Xu L."/>
            <person name="Liu X."/>
            <person name="Vinar T."/>
            <person name="Wang Y."/>
            <person name="Lam T.W."/>
            <person name="Yiu S.M."/>
            <person name="Liu S."/>
            <person name="Zhang H."/>
            <person name="Li D."/>
            <person name="Huang Y."/>
            <person name="Wang X."/>
            <person name="Yang G."/>
            <person name="Jiang Z."/>
            <person name="Wang J."/>
            <person name="Qin N."/>
            <person name="Li L."/>
            <person name="Li J."/>
            <person name="Bolund L."/>
            <person name="Kristiansen K."/>
            <person name="Wong G.K."/>
            <person name="Olson M."/>
            <person name="Zhang X."/>
            <person name="Li S."/>
            <person name="Yang H."/>
            <person name="Wang J."/>
            <person name="Wang J."/>
        </authorList>
    </citation>
    <scope>NUCLEOTIDE SEQUENCE [LARGE SCALE GENOMIC DNA]</scope>
</reference>
<protein>
    <recommendedName>
        <fullName evidence="7">ADP ribosylation factor GTPase activating protein 1</fullName>
    </recommendedName>
</protein>
<evidence type="ECO:0008006" key="7">
    <source>
        <dbReference type="Google" id="ProtNLM"/>
    </source>
</evidence>
<dbReference type="GO" id="GO:0000139">
    <property type="term" value="C:Golgi membrane"/>
    <property type="evidence" value="ECO:0007669"/>
    <property type="project" value="TreeGrafter"/>
</dbReference>
<proteinExistence type="predicted"/>
<evidence type="ECO:0000256" key="4">
    <source>
        <dbReference type="ARBA" id="ARBA00022833"/>
    </source>
</evidence>
<evidence type="ECO:0000256" key="1">
    <source>
        <dbReference type="ARBA" id="ARBA00022468"/>
    </source>
</evidence>
<dbReference type="GO" id="GO:0032012">
    <property type="term" value="P:regulation of ARF protein signal transduction"/>
    <property type="evidence" value="ECO:0007669"/>
    <property type="project" value="TreeGrafter"/>
</dbReference>
<gene>
    <name evidence="6" type="ORF">PANDA_015259</name>
</gene>
<feature type="non-terminal residue" evidence="6">
    <location>
        <position position="1"/>
    </location>
</feature>
<evidence type="ECO:0000256" key="5">
    <source>
        <dbReference type="SAM" id="MobiDB-lite"/>
    </source>
</evidence>
<dbReference type="GO" id="GO:0005096">
    <property type="term" value="F:GTPase activator activity"/>
    <property type="evidence" value="ECO:0007669"/>
    <property type="project" value="UniProtKB-KW"/>
</dbReference>
<evidence type="ECO:0000256" key="2">
    <source>
        <dbReference type="ARBA" id="ARBA00022723"/>
    </source>
</evidence>
<evidence type="ECO:0000313" key="6">
    <source>
        <dbReference type="EMBL" id="EFB18808.1"/>
    </source>
</evidence>
<feature type="compositionally biased region" description="Polar residues" evidence="5">
    <location>
        <begin position="1"/>
        <end position="11"/>
    </location>
</feature>
<feature type="non-terminal residue" evidence="6">
    <location>
        <position position="113"/>
    </location>
</feature>
<feature type="region of interest" description="Disordered" evidence="5">
    <location>
        <begin position="1"/>
        <end position="113"/>
    </location>
</feature>
<keyword evidence="3" id="KW-0863">Zinc-finger</keyword>
<sequence length="113" mass="12040">PLEGQSYQNSGGDHPQNRAVDLSFWETFGSGDPAKGHRSPSSDSWTCADASAEKRSSDSWDVWGSGSTSNNKNSDHSDLGEAWGGGGEGRAKTTRKAAQPAAPVDEGWDNQDW</sequence>
<keyword evidence="2" id="KW-0479">Metal-binding</keyword>
<evidence type="ECO:0000256" key="3">
    <source>
        <dbReference type="ARBA" id="ARBA00022771"/>
    </source>
</evidence>
<dbReference type="PANTHER" id="PTHR46395">
    <property type="entry name" value="ADP-RIBOSYLATION FACTOR GTPASE-ACTIVATING PROTEIN 1"/>
    <property type="match status" value="1"/>
</dbReference>
<dbReference type="PANTHER" id="PTHR46395:SF1">
    <property type="entry name" value="ADP-RIBOSYLATION FACTOR GTPASE-ACTIVATING PROTEIN 1"/>
    <property type="match status" value="1"/>
</dbReference>
<organism evidence="6">
    <name type="scientific">Ailuropoda melanoleuca</name>
    <name type="common">Giant panda</name>
    <dbReference type="NCBI Taxonomy" id="9646"/>
    <lineage>
        <taxon>Eukaryota</taxon>
        <taxon>Metazoa</taxon>
        <taxon>Chordata</taxon>
        <taxon>Craniata</taxon>
        <taxon>Vertebrata</taxon>
        <taxon>Euteleostomi</taxon>
        <taxon>Mammalia</taxon>
        <taxon>Eutheria</taxon>
        <taxon>Laurasiatheria</taxon>
        <taxon>Carnivora</taxon>
        <taxon>Caniformia</taxon>
        <taxon>Ursidae</taxon>
        <taxon>Ailuropoda</taxon>
    </lineage>
</organism>
<accession>D2HT20</accession>
<dbReference type="AlphaFoldDB" id="D2HT20"/>
<dbReference type="HOGENOM" id="CLU_044516_0_1_1"/>
<feature type="compositionally biased region" description="Low complexity" evidence="5">
    <location>
        <begin position="59"/>
        <end position="69"/>
    </location>
</feature>
<keyword evidence="1" id="KW-0343">GTPase activation</keyword>